<reference evidence="1" key="1">
    <citation type="submission" date="2018-02" db="EMBL/GenBank/DDBJ databases">
        <title>Rhizophora mucronata_Transcriptome.</title>
        <authorList>
            <person name="Meera S.P."/>
            <person name="Sreeshan A."/>
            <person name="Augustine A."/>
        </authorList>
    </citation>
    <scope>NUCLEOTIDE SEQUENCE</scope>
    <source>
        <tissue evidence="1">Leaf</tissue>
    </source>
</reference>
<protein>
    <submittedName>
        <fullName evidence="1">Uncharacterized protein</fullName>
    </submittedName>
</protein>
<sequence>MVGQNPVPTWTGVPILFLLCMHLR</sequence>
<evidence type="ECO:0000313" key="1">
    <source>
        <dbReference type="EMBL" id="MBX66902.1"/>
    </source>
</evidence>
<dbReference type="EMBL" id="GGEC01086418">
    <property type="protein sequence ID" value="MBX66902.1"/>
    <property type="molecule type" value="Transcribed_RNA"/>
</dbReference>
<dbReference type="AlphaFoldDB" id="A0A2P2QIS6"/>
<organism evidence="1">
    <name type="scientific">Rhizophora mucronata</name>
    <name type="common">Asiatic mangrove</name>
    <dbReference type="NCBI Taxonomy" id="61149"/>
    <lineage>
        <taxon>Eukaryota</taxon>
        <taxon>Viridiplantae</taxon>
        <taxon>Streptophyta</taxon>
        <taxon>Embryophyta</taxon>
        <taxon>Tracheophyta</taxon>
        <taxon>Spermatophyta</taxon>
        <taxon>Magnoliopsida</taxon>
        <taxon>eudicotyledons</taxon>
        <taxon>Gunneridae</taxon>
        <taxon>Pentapetalae</taxon>
        <taxon>rosids</taxon>
        <taxon>fabids</taxon>
        <taxon>Malpighiales</taxon>
        <taxon>Rhizophoraceae</taxon>
        <taxon>Rhizophora</taxon>
    </lineage>
</organism>
<name>A0A2P2QIS6_RHIMU</name>
<accession>A0A2P2QIS6</accession>
<proteinExistence type="predicted"/>